<protein>
    <submittedName>
        <fullName evidence="2">Zeta-crystallin</fullName>
    </submittedName>
</protein>
<dbReference type="CDD" id="cd08241">
    <property type="entry name" value="QOR1"/>
    <property type="match status" value="1"/>
</dbReference>
<dbReference type="GO" id="GO:0005739">
    <property type="term" value="C:mitochondrion"/>
    <property type="evidence" value="ECO:0007669"/>
    <property type="project" value="TreeGrafter"/>
</dbReference>
<dbReference type="EMBL" id="PUHP01000094">
    <property type="protein sequence ID" value="TQN73459.1"/>
    <property type="molecule type" value="Genomic_DNA"/>
</dbReference>
<dbReference type="Gene3D" id="3.40.50.720">
    <property type="entry name" value="NAD(P)-binding Rossmann-like Domain"/>
    <property type="match status" value="1"/>
</dbReference>
<dbReference type="SMART" id="SM00829">
    <property type="entry name" value="PKS_ER"/>
    <property type="match status" value="1"/>
</dbReference>
<dbReference type="PANTHER" id="PTHR43677">
    <property type="entry name" value="SHORT-CHAIN DEHYDROGENASE/REDUCTASE"/>
    <property type="match status" value="1"/>
</dbReference>
<evidence type="ECO:0000259" key="1">
    <source>
        <dbReference type="SMART" id="SM00829"/>
    </source>
</evidence>
<feature type="domain" description="Enoyl reductase (ER)" evidence="1">
    <location>
        <begin position="6"/>
        <end position="311"/>
    </location>
</feature>
<accession>A0A5Q4C3N1</accession>
<dbReference type="AlphaFoldDB" id="A0A5Q4C3N1"/>
<dbReference type="InterPro" id="IPR013149">
    <property type="entry name" value="ADH-like_C"/>
</dbReference>
<gene>
    <name evidence="2" type="primary">CRYZ</name>
    <name evidence="2" type="ORF">CSHISOI_02006</name>
</gene>
<dbReference type="OrthoDB" id="10257049at2759"/>
<dbReference type="InterPro" id="IPR051397">
    <property type="entry name" value="Zn-ADH-like_protein"/>
</dbReference>
<dbReference type="Proteomes" id="UP000326340">
    <property type="component" value="Unassembled WGS sequence"/>
</dbReference>
<name>A0A5Q4C3N1_9PEZI</name>
<comment type="caution">
    <text evidence="2">The sequence shown here is derived from an EMBL/GenBank/DDBJ whole genome shotgun (WGS) entry which is preliminary data.</text>
</comment>
<dbReference type="GO" id="GO:0016491">
    <property type="term" value="F:oxidoreductase activity"/>
    <property type="evidence" value="ECO:0007669"/>
    <property type="project" value="InterPro"/>
</dbReference>
<evidence type="ECO:0000313" key="2">
    <source>
        <dbReference type="EMBL" id="TQN73459.1"/>
    </source>
</evidence>
<reference evidence="2 3" key="1">
    <citation type="journal article" date="2019" name="Sci. Rep.">
        <title>Colletotrichum shisoi sp. nov., an anthracnose pathogen of Perilla frutescens in Japan: molecular phylogenetic, morphological and genomic evidence.</title>
        <authorList>
            <person name="Gan P."/>
            <person name="Tsushima A."/>
            <person name="Hiroyama R."/>
            <person name="Narusaka M."/>
            <person name="Takano Y."/>
            <person name="Narusaka Y."/>
            <person name="Kawaradani M."/>
            <person name="Damm U."/>
            <person name="Shirasu K."/>
        </authorList>
    </citation>
    <scope>NUCLEOTIDE SEQUENCE [LARGE SCALE GENOMIC DNA]</scope>
    <source>
        <strain evidence="2 3">PG-2018a</strain>
    </source>
</reference>
<dbReference type="Gene3D" id="3.90.180.10">
    <property type="entry name" value="Medium-chain alcohol dehydrogenases, catalytic domain"/>
    <property type="match status" value="1"/>
</dbReference>
<dbReference type="InterPro" id="IPR020843">
    <property type="entry name" value="ER"/>
</dbReference>
<dbReference type="SUPFAM" id="SSF51735">
    <property type="entry name" value="NAD(P)-binding Rossmann-fold domains"/>
    <property type="match status" value="1"/>
</dbReference>
<dbReference type="InterPro" id="IPR036291">
    <property type="entry name" value="NAD(P)-bd_dom_sf"/>
</dbReference>
<sequence>MHKFVTDLDEIKVSEIDRPLPNSDEYLIQVKAAGVNFVDILYAKGKHQDNRALVRPPFVLGLEFAGVILSAPPHAHFPAGERVFGAFPGSYSEVIALPASSPLHRIPSHWTIPEAAGVAATLPVSYASLLRAWLKPGQTVLVHAAAGGLGLMAVQVATAMGYRAIGMAGSSEKCAVAAEFGAQSCLNYTQEPAWWKRVLELTKHRGVDVVFDPVGLVDRSLKCIAHRGKVLVIGFAGIDDKMEHIAMNRRYGESLRRYPGEQKMIWDELDSLIESNKIQPAIYRTSYHGLDQVPRALKDMANRKIWGKAVVTLDNSMEGTSRARI</sequence>
<dbReference type="Pfam" id="PF00107">
    <property type="entry name" value="ADH_zinc_N"/>
    <property type="match status" value="1"/>
</dbReference>
<dbReference type="SUPFAM" id="SSF50129">
    <property type="entry name" value="GroES-like"/>
    <property type="match status" value="1"/>
</dbReference>
<proteinExistence type="predicted"/>
<organism evidence="2 3">
    <name type="scientific">Colletotrichum shisoi</name>
    <dbReference type="NCBI Taxonomy" id="2078593"/>
    <lineage>
        <taxon>Eukaryota</taxon>
        <taxon>Fungi</taxon>
        <taxon>Dikarya</taxon>
        <taxon>Ascomycota</taxon>
        <taxon>Pezizomycotina</taxon>
        <taxon>Sordariomycetes</taxon>
        <taxon>Hypocreomycetidae</taxon>
        <taxon>Glomerellales</taxon>
        <taxon>Glomerellaceae</taxon>
        <taxon>Colletotrichum</taxon>
        <taxon>Colletotrichum destructivum species complex</taxon>
    </lineage>
</organism>
<dbReference type="InterPro" id="IPR011032">
    <property type="entry name" value="GroES-like_sf"/>
</dbReference>
<dbReference type="InterPro" id="IPR013154">
    <property type="entry name" value="ADH-like_N"/>
</dbReference>
<evidence type="ECO:0000313" key="3">
    <source>
        <dbReference type="Proteomes" id="UP000326340"/>
    </source>
</evidence>
<keyword evidence="3" id="KW-1185">Reference proteome</keyword>
<dbReference type="Pfam" id="PF08240">
    <property type="entry name" value="ADH_N"/>
    <property type="match status" value="1"/>
</dbReference>
<dbReference type="PANTHER" id="PTHR43677:SF4">
    <property type="entry name" value="QUINONE OXIDOREDUCTASE-LIKE PROTEIN 2"/>
    <property type="match status" value="1"/>
</dbReference>